<name>A0AAN9LM20_CANGL</name>
<comment type="caution">
    <text evidence="1">The sequence shown here is derived from an EMBL/GenBank/DDBJ whole genome shotgun (WGS) entry which is preliminary data.</text>
</comment>
<evidence type="ECO:0000313" key="2">
    <source>
        <dbReference type="Proteomes" id="UP001367508"/>
    </source>
</evidence>
<evidence type="ECO:0000313" key="1">
    <source>
        <dbReference type="EMBL" id="KAK7336654.1"/>
    </source>
</evidence>
<accession>A0AAN9LM20</accession>
<dbReference type="EMBL" id="JAYMYQ010000004">
    <property type="protein sequence ID" value="KAK7336654.1"/>
    <property type="molecule type" value="Genomic_DNA"/>
</dbReference>
<proteinExistence type="predicted"/>
<keyword evidence="2" id="KW-1185">Reference proteome</keyword>
<protein>
    <submittedName>
        <fullName evidence="1">Uncharacterized protein</fullName>
    </submittedName>
</protein>
<dbReference type="Proteomes" id="UP001367508">
    <property type="component" value="Unassembled WGS sequence"/>
</dbReference>
<sequence>MHLFHWRPLTCLSFFKSIVHLPSMIASFSLDSLSKFIACVPEVEVQPSSLLPIQSSPQFADVCMKLLPSSSFHSILSKLGLSDIADLELELASDAWAKARPGFEVL</sequence>
<gene>
    <name evidence="1" type="ORF">VNO77_17200</name>
</gene>
<reference evidence="1 2" key="1">
    <citation type="submission" date="2024-01" db="EMBL/GenBank/DDBJ databases">
        <title>The genomes of 5 underutilized Papilionoideae crops provide insights into root nodulation and disease resistanc.</title>
        <authorList>
            <person name="Jiang F."/>
        </authorList>
    </citation>
    <scope>NUCLEOTIDE SEQUENCE [LARGE SCALE GENOMIC DNA]</scope>
    <source>
        <strain evidence="1">LVBAO_FW01</strain>
        <tissue evidence="1">Leaves</tissue>
    </source>
</reference>
<dbReference type="AlphaFoldDB" id="A0AAN9LM20"/>
<organism evidence="1 2">
    <name type="scientific">Canavalia gladiata</name>
    <name type="common">Sword bean</name>
    <name type="synonym">Dolichos gladiatus</name>
    <dbReference type="NCBI Taxonomy" id="3824"/>
    <lineage>
        <taxon>Eukaryota</taxon>
        <taxon>Viridiplantae</taxon>
        <taxon>Streptophyta</taxon>
        <taxon>Embryophyta</taxon>
        <taxon>Tracheophyta</taxon>
        <taxon>Spermatophyta</taxon>
        <taxon>Magnoliopsida</taxon>
        <taxon>eudicotyledons</taxon>
        <taxon>Gunneridae</taxon>
        <taxon>Pentapetalae</taxon>
        <taxon>rosids</taxon>
        <taxon>fabids</taxon>
        <taxon>Fabales</taxon>
        <taxon>Fabaceae</taxon>
        <taxon>Papilionoideae</taxon>
        <taxon>50 kb inversion clade</taxon>
        <taxon>NPAAA clade</taxon>
        <taxon>indigoferoid/millettioid clade</taxon>
        <taxon>Phaseoleae</taxon>
        <taxon>Canavalia</taxon>
    </lineage>
</organism>